<organism evidence="3 4">
    <name type="scientific">Paramecium sonneborni</name>
    <dbReference type="NCBI Taxonomy" id="65129"/>
    <lineage>
        <taxon>Eukaryota</taxon>
        <taxon>Sar</taxon>
        <taxon>Alveolata</taxon>
        <taxon>Ciliophora</taxon>
        <taxon>Intramacronucleata</taxon>
        <taxon>Oligohymenophorea</taxon>
        <taxon>Peniculida</taxon>
        <taxon>Parameciidae</taxon>
        <taxon>Paramecium</taxon>
    </lineage>
</organism>
<comment type="similarity">
    <text evidence="2">Belongs to the cyclin family.</text>
</comment>
<evidence type="ECO:0000256" key="1">
    <source>
        <dbReference type="ARBA" id="ARBA00023127"/>
    </source>
</evidence>
<name>A0A8S1LV65_9CILI</name>
<dbReference type="Pfam" id="PF08613">
    <property type="entry name" value="Cyclin"/>
    <property type="match status" value="1"/>
</dbReference>
<accession>A0A8S1LV65</accession>
<dbReference type="OrthoDB" id="337735at2759"/>
<sequence>MTEISTQVNVKNHERTKQPSILKCIATILEEIVEETDKLDCQQTLFHASKIPAITLENYLIRIAKYAKCTDECFIIALIYLDKVQELNPDILLNSHCVHRFLMIAIVLAIKFQDDDYYRNDYYSKIAGITLKELNQLESELLELLNYDLFISKDNYNIYLEKLRLYQEQ</sequence>
<evidence type="ECO:0000313" key="3">
    <source>
        <dbReference type="EMBL" id="CAD8071119.1"/>
    </source>
</evidence>
<proteinExistence type="inferred from homology"/>
<dbReference type="PANTHER" id="PTHR15615:SF108">
    <property type="entry name" value="PROTEIN CNPPD1"/>
    <property type="match status" value="1"/>
</dbReference>
<keyword evidence="4" id="KW-1185">Reference proteome</keyword>
<protein>
    <recommendedName>
        <fullName evidence="2">Cyclin</fullName>
    </recommendedName>
</protein>
<reference evidence="3" key="1">
    <citation type="submission" date="2021-01" db="EMBL/GenBank/DDBJ databases">
        <authorList>
            <consortium name="Genoscope - CEA"/>
            <person name="William W."/>
        </authorList>
    </citation>
    <scope>NUCLEOTIDE SEQUENCE</scope>
</reference>
<gene>
    <name evidence="3" type="ORF">PSON_ATCC_30995.1.T0270346</name>
</gene>
<dbReference type="PIRSF" id="PIRSF027110">
    <property type="entry name" value="PREG"/>
    <property type="match status" value="1"/>
</dbReference>
<comment type="caution">
    <text evidence="3">The sequence shown here is derived from an EMBL/GenBank/DDBJ whole genome shotgun (WGS) entry which is preliminary data.</text>
</comment>
<evidence type="ECO:0000313" key="4">
    <source>
        <dbReference type="Proteomes" id="UP000692954"/>
    </source>
</evidence>
<dbReference type="Proteomes" id="UP000692954">
    <property type="component" value="Unassembled WGS sequence"/>
</dbReference>
<dbReference type="InterPro" id="IPR013922">
    <property type="entry name" value="Cyclin_PHO80-like"/>
</dbReference>
<dbReference type="EMBL" id="CAJJDN010000027">
    <property type="protein sequence ID" value="CAD8071119.1"/>
    <property type="molecule type" value="Genomic_DNA"/>
</dbReference>
<dbReference type="GO" id="GO:0019901">
    <property type="term" value="F:protein kinase binding"/>
    <property type="evidence" value="ECO:0007669"/>
    <property type="project" value="InterPro"/>
</dbReference>
<dbReference type="AlphaFoldDB" id="A0A8S1LV65"/>
<dbReference type="InterPro" id="IPR012389">
    <property type="entry name" value="Cyclin_P/U"/>
</dbReference>
<evidence type="ECO:0000256" key="2">
    <source>
        <dbReference type="PIRNR" id="PIRNR027110"/>
    </source>
</evidence>
<dbReference type="PANTHER" id="PTHR15615">
    <property type="match status" value="1"/>
</dbReference>
<keyword evidence="1 2" id="KW-0195">Cyclin</keyword>